<dbReference type="Proteomes" id="UP000807159">
    <property type="component" value="Chromosome 17"/>
</dbReference>
<reference evidence="2" key="1">
    <citation type="journal article" date="2021" name="J. Hered.">
        <title>Genome Assembly of Salicaceae Populus deltoides (Eastern Cottonwood) I-69 Based on Nanopore Sequencing and Hi-C Technologies.</title>
        <authorList>
            <person name="Bai S."/>
            <person name="Wu H."/>
            <person name="Zhang J."/>
            <person name="Pan Z."/>
            <person name="Zhao W."/>
            <person name="Li Z."/>
            <person name="Tong C."/>
        </authorList>
    </citation>
    <scope>NUCLEOTIDE SEQUENCE</scope>
    <source>
        <tissue evidence="2">Leaf</tissue>
    </source>
</reference>
<gene>
    <name evidence="2" type="ORF">H0E87_028911</name>
</gene>
<keyword evidence="3" id="KW-1185">Reference proteome</keyword>
<evidence type="ECO:0000256" key="1">
    <source>
        <dbReference type="SAM" id="MobiDB-lite"/>
    </source>
</evidence>
<evidence type="ECO:0000313" key="3">
    <source>
        <dbReference type="Proteomes" id="UP000807159"/>
    </source>
</evidence>
<dbReference type="EMBL" id="JACEGQ020000017">
    <property type="protein sequence ID" value="KAH8484604.1"/>
    <property type="molecule type" value="Genomic_DNA"/>
</dbReference>
<evidence type="ECO:0000313" key="2">
    <source>
        <dbReference type="EMBL" id="KAH8484604.1"/>
    </source>
</evidence>
<feature type="region of interest" description="Disordered" evidence="1">
    <location>
        <begin position="146"/>
        <end position="165"/>
    </location>
</feature>
<organism evidence="2 3">
    <name type="scientific">Populus deltoides</name>
    <name type="common">Eastern poplar</name>
    <name type="synonym">Eastern cottonwood</name>
    <dbReference type="NCBI Taxonomy" id="3696"/>
    <lineage>
        <taxon>Eukaryota</taxon>
        <taxon>Viridiplantae</taxon>
        <taxon>Streptophyta</taxon>
        <taxon>Embryophyta</taxon>
        <taxon>Tracheophyta</taxon>
        <taxon>Spermatophyta</taxon>
        <taxon>Magnoliopsida</taxon>
        <taxon>eudicotyledons</taxon>
        <taxon>Gunneridae</taxon>
        <taxon>Pentapetalae</taxon>
        <taxon>rosids</taxon>
        <taxon>fabids</taxon>
        <taxon>Malpighiales</taxon>
        <taxon>Salicaceae</taxon>
        <taxon>Saliceae</taxon>
        <taxon>Populus</taxon>
    </lineage>
</organism>
<proteinExistence type="predicted"/>
<feature type="region of interest" description="Disordered" evidence="1">
    <location>
        <begin position="181"/>
        <end position="214"/>
    </location>
</feature>
<feature type="non-terminal residue" evidence="2">
    <location>
        <position position="1"/>
    </location>
</feature>
<dbReference type="AlphaFoldDB" id="A0A8T2WVT0"/>
<protein>
    <submittedName>
        <fullName evidence="2">Uncharacterized protein</fullName>
    </submittedName>
</protein>
<name>A0A8T2WVT0_POPDE</name>
<accession>A0A8T2WVT0</accession>
<sequence>MEADRGGRGRIRRCLRASVWSTREAFPCGAGSVGHWRAAAAALGGGDGAPAGMGSGCAEGKKIDEEGDEAVNLFGLGLLAEGDDEEDGLKWLGGSDVGQLWRGEGNGETAWRRKICRGRLKRKQNRKSNKETGGAAAALEEKKIRTGGGGSRWTRADPPVPEGFGVEHKGGISLWSWIRGPPGGRSVGVQRPAASSEERVEEAATEEESGVVLW</sequence>
<comment type="caution">
    <text evidence="2">The sequence shown here is derived from an EMBL/GenBank/DDBJ whole genome shotgun (WGS) entry which is preliminary data.</text>
</comment>
<feature type="compositionally biased region" description="Acidic residues" evidence="1">
    <location>
        <begin position="203"/>
        <end position="214"/>
    </location>
</feature>